<dbReference type="InterPro" id="IPR003661">
    <property type="entry name" value="HisK_dim/P_dom"/>
</dbReference>
<dbReference type="InterPro" id="IPR050956">
    <property type="entry name" value="2C_system_His_kinase"/>
</dbReference>
<organism evidence="20 21">
    <name type="scientific">Tieghemostelium lacteum</name>
    <name type="common">Slime mold</name>
    <name type="synonym">Dictyostelium lacteum</name>
    <dbReference type="NCBI Taxonomy" id="361077"/>
    <lineage>
        <taxon>Eukaryota</taxon>
        <taxon>Amoebozoa</taxon>
        <taxon>Evosea</taxon>
        <taxon>Eumycetozoa</taxon>
        <taxon>Dictyostelia</taxon>
        <taxon>Dictyosteliales</taxon>
        <taxon>Raperosteliaceae</taxon>
        <taxon>Tieghemostelium</taxon>
    </lineage>
</organism>
<comment type="catalytic activity">
    <reaction evidence="1">
        <text>ATP + protein L-histidine = ADP + protein N-phospho-L-histidine.</text>
        <dbReference type="EC" id="2.7.13.3"/>
    </reaction>
</comment>
<keyword evidence="4" id="KW-1003">Cell membrane</keyword>
<feature type="compositionally biased region" description="Low complexity" evidence="14">
    <location>
        <begin position="1512"/>
        <end position="1530"/>
    </location>
</feature>
<dbReference type="PROSITE" id="PS50839">
    <property type="entry name" value="CHASE"/>
    <property type="match status" value="1"/>
</dbReference>
<feature type="compositionally biased region" description="Polar residues" evidence="14">
    <location>
        <begin position="1382"/>
        <end position="1405"/>
    </location>
</feature>
<dbReference type="InterPro" id="IPR004358">
    <property type="entry name" value="Sig_transdc_His_kin-like_C"/>
</dbReference>
<dbReference type="EMBL" id="LODT01000025">
    <property type="protein sequence ID" value="KYQ93726.1"/>
    <property type="molecule type" value="Genomic_DNA"/>
</dbReference>
<feature type="region of interest" description="Disordered" evidence="14">
    <location>
        <begin position="1499"/>
        <end position="1530"/>
    </location>
</feature>
<dbReference type="Gene3D" id="3.30.450.20">
    <property type="entry name" value="PAS domain"/>
    <property type="match status" value="1"/>
</dbReference>
<feature type="compositionally biased region" description="Polar residues" evidence="14">
    <location>
        <begin position="1456"/>
        <end position="1465"/>
    </location>
</feature>
<protein>
    <recommendedName>
        <fullName evidence="3">histidine kinase</fullName>
        <ecNumber evidence="3">2.7.13.3</ecNumber>
    </recommendedName>
</protein>
<dbReference type="SMART" id="SM01079">
    <property type="entry name" value="CHASE"/>
    <property type="match status" value="1"/>
</dbReference>
<name>A0A151ZID7_TIELA</name>
<dbReference type="CDD" id="cd00082">
    <property type="entry name" value="HisKA"/>
    <property type="match status" value="1"/>
</dbReference>
<dbReference type="SUPFAM" id="SSF55874">
    <property type="entry name" value="ATPase domain of HSP90 chaperone/DNA topoisomerase II/histidine kinase"/>
    <property type="match status" value="1"/>
</dbReference>
<dbReference type="InterPro" id="IPR005467">
    <property type="entry name" value="His_kinase_dom"/>
</dbReference>
<feature type="compositionally biased region" description="Polar residues" evidence="14">
    <location>
        <begin position="174"/>
        <end position="196"/>
    </location>
</feature>
<dbReference type="InterPro" id="IPR036890">
    <property type="entry name" value="HATPase_C_sf"/>
</dbReference>
<feature type="region of interest" description="Disordered" evidence="14">
    <location>
        <begin position="1"/>
        <end position="85"/>
    </location>
</feature>
<dbReference type="PANTHER" id="PTHR43719:SF10">
    <property type="entry name" value="HYBRID SIGNAL TRANSDUCTION HISTIDINE KINASE A"/>
    <property type="match status" value="1"/>
</dbReference>
<dbReference type="Gene3D" id="3.30.565.10">
    <property type="entry name" value="Histidine kinase-like ATPase, C-terminal domain"/>
    <property type="match status" value="1"/>
</dbReference>
<feature type="compositionally biased region" description="Low complexity" evidence="14">
    <location>
        <begin position="37"/>
        <end position="85"/>
    </location>
</feature>
<dbReference type="InterPro" id="IPR001789">
    <property type="entry name" value="Sig_transdc_resp-reg_receiver"/>
</dbReference>
<feature type="transmembrane region" description="Helical" evidence="15">
    <location>
        <begin position="384"/>
        <end position="406"/>
    </location>
</feature>
<dbReference type="PRINTS" id="PR00344">
    <property type="entry name" value="BCTRLSENSOR"/>
</dbReference>
<dbReference type="PROSITE" id="PS50109">
    <property type="entry name" value="HIS_KIN"/>
    <property type="match status" value="1"/>
</dbReference>
<keyword evidence="11 15" id="KW-1133">Transmembrane helix</keyword>
<keyword evidence="21" id="KW-1185">Reference proteome</keyword>
<dbReference type="Pfam" id="PF03924">
    <property type="entry name" value="CHASE"/>
    <property type="match status" value="1"/>
</dbReference>
<feature type="region of interest" description="Disordered" evidence="14">
    <location>
        <begin position="1442"/>
        <end position="1484"/>
    </location>
</feature>
<feature type="domain" description="PAC" evidence="18">
    <location>
        <begin position="890"/>
        <end position="945"/>
    </location>
</feature>
<evidence type="ECO:0000259" key="19">
    <source>
        <dbReference type="PROSITE" id="PS50839"/>
    </source>
</evidence>
<dbReference type="Pfam" id="PF08447">
    <property type="entry name" value="PAS_3"/>
    <property type="match status" value="1"/>
</dbReference>
<dbReference type="FunFam" id="3.30.565.10:FF:000010">
    <property type="entry name" value="Sensor histidine kinase RcsC"/>
    <property type="match status" value="1"/>
</dbReference>
<dbReference type="SUPFAM" id="SSF52172">
    <property type="entry name" value="CheY-like"/>
    <property type="match status" value="1"/>
</dbReference>
<dbReference type="CDD" id="cd17546">
    <property type="entry name" value="REC_hyHK_CKI1_RcsC-like"/>
    <property type="match status" value="1"/>
</dbReference>
<feature type="domain" description="Histidine kinase" evidence="16">
    <location>
        <begin position="962"/>
        <end position="1188"/>
    </location>
</feature>
<evidence type="ECO:0000256" key="5">
    <source>
        <dbReference type="ARBA" id="ARBA00022553"/>
    </source>
</evidence>
<evidence type="ECO:0000256" key="1">
    <source>
        <dbReference type="ARBA" id="ARBA00000085"/>
    </source>
</evidence>
<dbReference type="PROSITE" id="PS50113">
    <property type="entry name" value="PAC"/>
    <property type="match status" value="1"/>
</dbReference>
<feature type="compositionally biased region" description="Basic and acidic residues" evidence="14">
    <location>
        <begin position="15"/>
        <end position="25"/>
    </location>
</feature>
<evidence type="ECO:0000256" key="7">
    <source>
        <dbReference type="ARBA" id="ARBA00022692"/>
    </source>
</evidence>
<feature type="domain" description="Response regulatory" evidence="17">
    <location>
        <begin position="1535"/>
        <end position="1653"/>
    </location>
</feature>
<evidence type="ECO:0000256" key="10">
    <source>
        <dbReference type="ARBA" id="ARBA00022840"/>
    </source>
</evidence>
<evidence type="ECO:0000259" key="17">
    <source>
        <dbReference type="PROSITE" id="PS50110"/>
    </source>
</evidence>
<dbReference type="GO" id="GO:0005886">
    <property type="term" value="C:plasma membrane"/>
    <property type="evidence" value="ECO:0007669"/>
    <property type="project" value="UniProtKB-SubCell"/>
</dbReference>
<evidence type="ECO:0000256" key="3">
    <source>
        <dbReference type="ARBA" id="ARBA00012438"/>
    </source>
</evidence>
<keyword evidence="8" id="KW-0547">Nucleotide-binding</keyword>
<accession>A0A151ZID7</accession>
<dbReference type="InterPro" id="IPR011006">
    <property type="entry name" value="CheY-like_superfamily"/>
</dbReference>
<evidence type="ECO:0000259" key="16">
    <source>
        <dbReference type="PROSITE" id="PS50109"/>
    </source>
</evidence>
<feature type="compositionally biased region" description="Low complexity" evidence="14">
    <location>
        <begin position="155"/>
        <end position="173"/>
    </location>
</feature>
<dbReference type="InterPro" id="IPR035965">
    <property type="entry name" value="PAS-like_dom_sf"/>
</dbReference>
<dbReference type="FunFam" id="1.10.287.130:FF:000003">
    <property type="entry name" value="Histidine kinase"/>
    <property type="match status" value="1"/>
</dbReference>
<evidence type="ECO:0000313" key="21">
    <source>
        <dbReference type="Proteomes" id="UP000076078"/>
    </source>
</evidence>
<dbReference type="InParanoid" id="A0A151ZID7"/>
<dbReference type="Gene3D" id="3.40.50.2300">
    <property type="match status" value="1"/>
</dbReference>
<evidence type="ECO:0000256" key="11">
    <source>
        <dbReference type="ARBA" id="ARBA00022989"/>
    </source>
</evidence>
<keyword evidence="7 15" id="KW-0812">Transmembrane</keyword>
<dbReference type="CDD" id="cd16922">
    <property type="entry name" value="HATPase_EvgS-ArcB-TorS-like"/>
    <property type="match status" value="1"/>
</dbReference>
<evidence type="ECO:0000256" key="6">
    <source>
        <dbReference type="ARBA" id="ARBA00022679"/>
    </source>
</evidence>
<dbReference type="InterPro" id="IPR003594">
    <property type="entry name" value="HATPase_dom"/>
</dbReference>
<evidence type="ECO:0000256" key="14">
    <source>
        <dbReference type="SAM" id="MobiDB-lite"/>
    </source>
</evidence>
<dbReference type="OMA" id="CFHIVLM"/>
<dbReference type="Pfam" id="PF02518">
    <property type="entry name" value="HATPase_c"/>
    <property type="match status" value="1"/>
</dbReference>
<keyword evidence="6" id="KW-0808">Transferase</keyword>
<dbReference type="SMART" id="SM00387">
    <property type="entry name" value="HATPase_c"/>
    <property type="match status" value="1"/>
</dbReference>
<feature type="domain" description="CHASE" evidence="19">
    <location>
        <begin position="452"/>
        <end position="698"/>
    </location>
</feature>
<sequence length="1657" mass="184922">MTTTSIPIEFLFGEPKLEKNDESLNLKRSKSIVVGDTSSSSSNSSSSSSTTASSSSLSSSLDNNNNISNNNNSSSSNTITKSSSSNNMSINKIAEDDQQQQLQQPSIPCIKNIGNSNTNHNNSLTTGGENSILSPSINEIIQQQKNQQERLNALNNSSENSNNNLDNNNNNDATTSISVGNSSSGTLIGNTTNDYNDSFRKRLSIYETNLSNSQKNQLHNKQHQQGHHNNGIQAISEEIIKENKIKKNQSFQRRIYSSKLLEDHRINNIGSFDSLSNGGNGNGMDATGGGGIQNENQDKMEHGSYGGGGLNGMEYIKSLTTLHHPHGRYNDKHHYHHRKKKKKFPQYNYNSNAMVSFKSPDLPSKRNLDPFSEYCSLLGMGRRAWAIIIGLFIVGASVSVLAILVLRYAEGNSVSGDFARVARDRFTMLRIEFNNRLYVSQTLALLLSVFPTTSEDQFLPFSNLWSTNSEGLEGIMWAPRVLDSGRKGWEDLYNVDIRENEVDPNDPTKVVKRPAKPAAEYYPLLFSEPEISNDHFRGYNIISDEWRIASLNKTRDTGEKVSYPSPYINKNANVPKNTSHAGLLFIFQAVYTYGSVLSTVEDRRKNIIGYASCRFFISRMVAASLNRLTEEDALDLYVFDLDSQALGELIYYRPSHVPDDMKESSFPTDIKNGPQLEKVSEIIYYNTMNVGGRNWMVVLTPSPEFVSKHYTFYPYAIGGVCLLLSGLVAIWFAINTKHNLKLSLTNADLHKEIFNRKLAERALAESQERLELAMEGSEDAVWDWKVNTGELHISSRWFQILKSKENHYQSRSLCEELKSSSQTNLTLENSEDLYSPIILEEILSSPSASNNTHQLAVWNMKYLSELIHPEDKERFVSEIKKTISRETSILEVECRIRKKLGGYLYIIMRGKVVSNENNSKDHSLRMAGTLRDVTSRKDIQRLILEKEAAEEANKAKSAFVATVSHEVRTPLSGVIGVSDLLLETNLNEEQKDYVQTIQKSSQALLTIINDILDYSKLESKQLKMESLPFSIVETVQAVIHMLSVAANEDVDLLLRVSPNVPKIVIGDAMRCRQVLLNLVSNAIKFTSSGHVLVDISLVDGNPPDHHTETINLCITVEDTGIGIPQSLFEAIFEPFSQADNSTTRKYGGTGLGLSITKRLIEDVMGGTIHVSSIVGKGSSFKCYIPFLLPSSSPSQLNLISPSSLPKTMLTRSPVTKSTQSLPGERKNSLVIGNIGPEILIQKRCLIIVRDKVTEKVLKEQFEWLGLVIKLPKRNNDLQDPNNPSLVNIQRMNNDIDIDIILVDYEILSDIKLANNCQCLQFPLIIMTPTKFNLSKQINSAFNPSNYSQVEWMRRPALTDKLIPILIRSIHKDQQYKLEQELLQNPPTGGRSSSNRMTPNLHSSNSGTGGGGIITPTYLTISSPIPNIIPPLELASTFGECPYNTPSTMTPMLKDTAQPNTPQQLQHDQHTTTTTTTTSSNSGINNISQFSLLQSPPFISHQQKSDQTPPPLSSSLQSNNNNNLTPITTPSNIPRRALLVEDNEINRKVLIQLLKKLSWQVIIAENGKEALKEITGERCFHIVLMDCQMPILDGFQTTRCIRSKERENGWKRMNIVALSAGSSFIQDCLDAGMDDFVSKPITLPTLKEALSKWGHYNN</sequence>
<dbReference type="InterPro" id="IPR042240">
    <property type="entry name" value="CHASE_sf"/>
</dbReference>
<dbReference type="SMART" id="SM00448">
    <property type="entry name" value="REC"/>
    <property type="match status" value="1"/>
</dbReference>
<feature type="transmembrane region" description="Helical" evidence="15">
    <location>
        <begin position="712"/>
        <end position="734"/>
    </location>
</feature>
<dbReference type="InterPro" id="IPR000014">
    <property type="entry name" value="PAS"/>
</dbReference>
<dbReference type="GO" id="GO:0000155">
    <property type="term" value="F:phosphorelay sensor kinase activity"/>
    <property type="evidence" value="ECO:0007669"/>
    <property type="project" value="InterPro"/>
</dbReference>
<keyword evidence="10" id="KW-0067">ATP-binding</keyword>
<dbReference type="InterPro" id="IPR036097">
    <property type="entry name" value="HisK_dim/P_sf"/>
</dbReference>
<evidence type="ECO:0000259" key="18">
    <source>
        <dbReference type="PROSITE" id="PS50113"/>
    </source>
</evidence>
<evidence type="ECO:0000256" key="9">
    <source>
        <dbReference type="ARBA" id="ARBA00022777"/>
    </source>
</evidence>
<dbReference type="SUPFAM" id="SSF55785">
    <property type="entry name" value="PYP-like sensor domain (PAS domain)"/>
    <property type="match status" value="2"/>
</dbReference>
<dbReference type="EC" id="2.7.13.3" evidence="3"/>
<keyword evidence="9 20" id="KW-0418">Kinase</keyword>
<evidence type="ECO:0000256" key="15">
    <source>
        <dbReference type="SAM" id="Phobius"/>
    </source>
</evidence>
<feature type="compositionally biased region" description="Low complexity" evidence="14">
    <location>
        <begin position="112"/>
        <end position="128"/>
    </location>
</feature>
<dbReference type="Gene3D" id="3.30.450.350">
    <property type="entry name" value="CHASE domain"/>
    <property type="match status" value="1"/>
</dbReference>
<dbReference type="Pfam" id="PF00512">
    <property type="entry name" value="HisKA"/>
    <property type="match status" value="1"/>
</dbReference>
<comment type="subcellular location">
    <subcellularLocation>
        <location evidence="2">Cell membrane</location>
        <topology evidence="2">Multi-pass membrane protein</topology>
    </subcellularLocation>
</comment>
<dbReference type="SUPFAM" id="SSF47384">
    <property type="entry name" value="Homodimeric domain of signal transducing histidine kinase"/>
    <property type="match status" value="1"/>
</dbReference>
<dbReference type="InterPro" id="IPR000700">
    <property type="entry name" value="PAS-assoc_C"/>
</dbReference>
<evidence type="ECO:0000256" key="12">
    <source>
        <dbReference type="ARBA" id="ARBA00023136"/>
    </source>
</evidence>
<dbReference type="InterPro" id="IPR013655">
    <property type="entry name" value="PAS_fold_3"/>
</dbReference>
<dbReference type="Gene3D" id="1.10.287.130">
    <property type="match status" value="1"/>
</dbReference>
<evidence type="ECO:0000256" key="2">
    <source>
        <dbReference type="ARBA" id="ARBA00004651"/>
    </source>
</evidence>
<feature type="region of interest" description="Disordered" evidence="14">
    <location>
        <begin position="1382"/>
        <end position="1408"/>
    </location>
</feature>
<feature type="modified residue" description="4-aspartylphosphate" evidence="13">
    <location>
        <position position="1585"/>
    </location>
</feature>
<dbReference type="SMART" id="SM00388">
    <property type="entry name" value="HisKA"/>
    <property type="match status" value="1"/>
</dbReference>
<dbReference type="PANTHER" id="PTHR43719">
    <property type="entry name" value="TWO-COMPONENT HISTIDINE KINASE"/>
    <property type="match status" value="1"/>
</dbReference>
<evidence type="ECO:0000256" key="8">
    <source>
        <dbReference type="ARBA" id="ARBA00022741"/>
    </source>
</evidence>
<dbReference type="OrthoDB" id="10266508at2759"/>
<feature type="region of interest" description="Disordered" evidence="14">
    <location>
        <begin position="155"/>
        <end position="196"/>
    </location>
</feature>
<dbReference type="CDD" id="cd00130">
    <property type="entry name" value="PAS"/>
    <property type="match status" value="1"/>
</dbReference>
<dbReference type="Pfam" id="PF00072">
    <property type="entry name" value="Response_reg"/>
    <property type="match status" value="1"/>
</dbReference>
<keyword evidence="5 13" id="KW-0597">Phosphoprotein</keyword>
<evidence type="ECO:0000256" key="13">
    <source>
        <dbReference type="PROSITE-ProRule" id="PRU00169"/>
    </source>
</evidence>
<dbReference type="GO" id="GO:0005524">
    <property type="term" value="F:ATP binding"/>
    <property type="evidence" value="ECO:0007669"/>
    <property type="project" value="UniProtKB-KW"/>
</dbReference>
<reference evidence="20 21" key="1">
    <citation type="submission" date="2015-12" db="EMBL/GenBank/DDBJ databases">
        <title>Dictyostelia acquired genes for synthesis and detection of signals that induce cell-type specialization by lateral gene transfer from prokaryotes.</title>
        <authorList>
            <person name="Gloeckner G."/>
            <person name="Schaap P."/>
        </authorList>
    </citation>
    <scope>NUCLEOTIDE SEQUENCE [LARGE SCALE GENOMIC DNA]</scope>
    <source>
        <strain evidence="20 21">TK</strain>
    </source>
</reference>
<dbReference type="PROSITE" id="PS50110">
    <property type="entry name" value="RESPONSE_REGULATORY"/>
    <property type="match status" value="1"/>
</dbReference>
<proteinExistence type="predicted"/>
<gene>
    <name evidence="20" type="ORF">DLAC_05115</name>
</gene>
<dbReference type="Proteomes" id="UP000076078">
    <property type="component" value="Unassembled WGS sequence"/>
</dbReference>
<keyword evidence="12 15" id="KW-0472">Membrane</keyword>
<comment type="caution">
    <text evidence="20">The sequence shown here is derived from an EMBL/GenBank/DDBJ whole genome shotgun (WGS) entry which is preliminary data.</text>
</comment>
<feature type="region of interest" description="Disordered" evidence="14">
    <location>
        <begin position="108"/>
        <end position="131"/>
    </location>
</feature>
<dbReference type="STRING" id="361077.A0A151ZID7"/>
<evidence type="ECO:0000313" key="20">
    <source>
        <dbReference type="EMBL" id="KYQ93726.1"/>
    </source>
</evidence>
<evidence type="ECO:0000256" key="4">
    <source>
        <dbReference type="ARBA" id="ARBA00022475"/>
    </source>
</evidence>
<dbReference type="InterPro" id="IPR006189">
    <property type="entry name" value="CHASE_dom"/>
</dbReference>